<accession>D3FS90</accession>
<feature type="chain" id="PRO_5003044285" evidence="1">
    <location>
        <begin position="23"/>
        <end position="362"/>
    </location>
</feature>
<dbReference type="KEGG" id="bpf:BpOF4_18420"/>
<dbReference type="HOGENOM" id="CLU_058987_0_0_9"/>
<sequence>MTRLLVSVLLFMAIMMPHSALAKEEAAPIMLVVKSSSDAVHQTELEIRSSLVNRALQNIRPIQKVQEIPFSTRSILVDQGYRVQAFSIDERGYLYDPSTMTKYQFEKEEIWKKLRTFFNGLEEKHFGELMEWEEVDKLIPRYTSFTILDLETGLSFRGQRRAGANHADVQPLTLEDTKIMKEIYGGKWSWARRAILIQHDGREIAASMHGMPHGGGALANGFPGHFCIHFAGSVTHKTKNLDLSHQVMIHKAAGLVVPFVKQQTPENIVHLLATAYNHNDSDLAKLIHIPKTDIRTEELKQIEIMRITKEHTPSLDNLLYREIPFTYRLSERGKKERELTTTFRLQRESPLSEWRMIRTAIN</sequence>
<dbReference type="EMBL" id="CP001878">
    <property type="protein sequence ID" value="ADC51725.1"/>
    <property type="molecule type" value="Genomic_DNA"/>
</dbReference>
<name>D3FS90_ALKPO</name>
<keyword evidence="3" id="KW-1185">Reference proteome</keyword>
<dbReference type="RefSeq" id="WP_012959087.1">
    <property type="nucleotide sequence ID" value="NC_013791.2"/>
</dbReference>
<gene>
    <name evidence="2" type="ordered locus">BpOF4_18420</name>
</gene>
<feature type="signal peptide" evidence="1">
    <location>
        <begin position="1"/>
        <end position="22"/>
    </location>
</feature>
<dbReference type="AlphaFoldDB" id="D3FS90"/>
<proteinExistence type="predicted"/>
<dbReference type="STRING" id="398511.BpOF4_18420"/>
<protein>
    <submittedName>
        <fullName evidence="2">Uncharacterized protein</fullName>
    </submittedName>
</protein>
<dbReference type="eggNOG" id="COG1388">
    <property type="taxonomic scope" value="Bacteria"/>
</dbReference>
<reference evidence="2 3" key="1">
    <citation type="journal article" date="2011" name="Environ. Microbiol.">
        <title>Genome of alkaliphilic Bacillus pseudofirmus OF4 reveals adaptations that support the ability to grow in an external pH range from 7.5 to 11.4.</title>
        <authorList>
            <person name="Janto B."/>
            <person name="Ahmed A."/>
            <person name="Ito M."/>
            <person name="Liu J."/>
            <person name="Hicks D.B."/>
            <person name="Pagni S."/>
            <person name="Fackelmayer O.J."/>
            <person name="Smith T.A."/>
            <person name="Earl J."/>
            <person name="Elbourne L.D."/>
            <person name="Hassan K."/>
            <person name="Paulsen I.T."/>
            <person name="Kolsto A.B."/>
            <person name="Tourasse N.J."/>
            <person name="Ehrlich G.D."/>
            <person name="Boissy R."/>
            <person name="Ivey D.M."/>
            <person name="Li G."/>
            <person name="Xue Y."/>
            <person name="Ma Y."/>
            <person name="Hu F.Z."/>
            <person name="Krulwich T.A."/>
        </authorList>
    </citation>
    <scope>NUCLEOTIDE SEQUENCE [LARGE SCALE GENOMIC DNA]</scope>
    <source>
        <strain evidence="3">ATCC BAA-2126 / JCM 17055 / OF4</strain>
    </source>
</reference>
<dbReference type="Proteomes" id="UP000001544">
    <property type="component" value="Chromosome"/>
</dbReference>
<evidence type="ECO:0000313" key="3">
    <source>
        <dbReference type="Proteomes" id="UP000001544"/>
    </source>
</evidence>
<organism evidence="2 3">
    <name type="scientific">Alkalihalophilus pseudofirmus (strain ATCC BAA-2126 / JCM 17055 / OF4)</name>
    <name type="common">Bacillus pseudofirmus</name>
    <dbReference type="NCBI Taxonomy" id="398511"/>
    <lineage>
        <taxon>Bacteria</taxon>
        <taxon>Bacillati</taxon>
        <taxon>Bacillota</taxon>
        <taxon>Bacilli</taxon>
        <taxon>Bacillales</taxon>
        <taxon>Bacillaceae</taxon>
        <taxon>Alkalihalophilus</taxon>
    </lineage>
</organism>
<evidence type="ECO:0000256" key="1">
    <source>
        <dbReference type="SAM" id="SignalP"/>
    </source>
</evidence>
<evidence type="ECO:0000313" key="2">
    <source>
        <dbReference type="EMBL" id="ADC51725.1"/>
    </source>
</evidence>
<keyword evidence="1" id="KW-0732">Signal</keyword>